<keyword evidence="2" id="KW-1185">Reference proteome</keyword>
<dbReference type="AlphaFoldDB" id="A0A1S7P8B3"/>
<gene>
    <name evidence="1" type="ORF">AGR3A_Cc20220</name>
</gene>
<evidence type="ECO:0000313" key="1">
    <source>
        <dbReference type="EMBL" id="CUX17012.1"/>
    </source>
</evidence>
<sequence>MSPPFETIPRYSCPMGRLMPQIMIVSHVRWTMRGLGETPKLPRGFRGAGIVKISAGSI</sequence>
<dbReference type="STRING" id="1183432.AGR3A_Cc20220"/>
<accession>A0A1S7P8B3</accession>
<evidence type="ECO:0000313" key="2">
    <source>
        <dbReference type="Proteomes" id="UP000191988"/>
    </source>
</evidence>
<protein>
    <submittedName>
        <fullName evidence="1">Uncharacterized protein</fullName>
    </submittedName>
</protein>
<name>A0A1S7P8B3_9HYPH</name>
<proteinExistence type="predicted"/>
<organism evidence="1 2">
    <name type="scientific">Agrobacterium tomkonis CFBP 6623</name>
    <dbReference type="NCBI Taxonomy" id="1183432"/>
    <lineage>
        <taxon>Bacteria</taxon>
        <taxon>Pseudomonadati</taxon>
        <taxon>Pseudomonadota</taxon>
        <taxon>Alphaproteobacteria</taxon>
        <taxon>Hyphomicrobiales</taxon>
        <taxon>Rhizobiaceae</taxon>
        <taxon>Rhizobium/Agrobacterium group</taxon>
        <taxon>Agrobacterium</taxon>
        <taxon>Agrobacterium tumefaciens complex</taxon>
    </lineage>
</organism>
<dbReference type="EMBL" id="FBWK01000012">
    <property type="protein sequence ID" value="CUX17012.1"/>
    <property type="molecule type" value="Genomic_DNA"/>
</dbReference>
<dbReference type="Proteomes" id="UP000191988">
    <property type="component" value="Unassembled WGS sequence"/>
</dbReference>
<reference evidence="2" key="1">
    <citation type="submission" date="2016-01" db="EMBL/GenBank/DDBJ databases">
        <authorList>
            <person name="Regsiter A."/>
            <person name="william w."/>
        </authorList>
    </citation>
    <scope>NUCLEOTIDE SEQUENCE [LARGE SCALE GENOMIC DNA]</scope>
    <source>
        <strain evidence="2">CFBP 6623</strain>
    </source>
</reference>